<dbReference type="HOGENOM" id="CLU_1522848_0_0_10"/>
<protein>
    <recommendedName>
        <fullName evidence="4">Lipoprotein</fullName>
    </recommendedName>
</protein>
<keyword evidence="1" id="KW-0732">Signal</keyword>
<feature type="chain" id="PRO_5001718049" description="Lipoprotein" evidence="1">
    <location>
        <begin position="22"/>
        <end position="176"/>
    </location>
</feature>
<dbReference type="Proteomes" id="UP000028933">
    <property type="component" value="Chromosome"/>
</dbReference>
<evidence type="ECO:0000313" key="3">
    <source>
        <dbReference type="Proteomes" id="UP000028933"/>
    </source>
</evidence>
<dbReference type="STRING" id="1338011.BD94_2084"/>
<reference evidence="2" key="2">
    <citation type="journal article" date="2015" name="Genome Biol. Evol.">
        <title>Complete Genome Sequence and Transcriptomic Analysis of the Novel Pathogen Elizabethkingia anophelis in Response to Oxidative Stress.</title>
        <authorList>
            <person name="Li Y."/>
            <person name="Liu Y."/>
            <person name="Chew S.C."/>
            <person name="Tay M."/>
            <person name="Salido M.M."/>
            <person name="Teo J."/>
            <person name="Lauro F.M."/>
            <person name="Givskov M."/>
            <person name="Yang L."/>
        </authorList>
    </citation>
    <scope>NUCLEOTIDE SEQUENCE</scope>
    <source>
        <strain evidence="2">NUHP1</strain>
    </source>
</reference>
<reference evidence="2" key="1">
    <citation type="journal article" date="2013" name="Lancet">
        <title>First case of E anophelis outbreak in an intensive-care unit.</title>
        <authorList>
            <person name="Teo J."/>
            <person name="Tan S.Y."/>
            <person name="Tay M."/>
            <person name="Ding Y."/>
            <person name="Kjelleberg S."/>
            <person name="Givskov M."/>
            <person name="Lin R.T."/>
            <person name="Yang L."/>
        </authorList>
    </citation>
    <scope>NUCLEOTIDE SEQUENCE [LARGE SCALE GENOMIC DNA]</scope>
    <source>
        <strain evidence="2">NUHP1</strain>
    </source>
</reference>
<dbReference type="PROSITE" id="PS51257">
    <property type="entry name" value="PROKAR_LIPOPROTEIN"/>
    <property type="match status" value="1"/>
</dbReference>
<dbReference type="KEGG" id="eao:BD94_2084"/>
<organism evidence="2 3">
    <name type="scientific">Elizabethkingia anophelis NUHP1</name>
    <dbReference type="NCBI Taxonomy" id="1338011"/>
    <lineage>
        <taxon>Bacteria</taxon>
        <taxon>Pseudomonadati</taxon>
        <taxon>Bacteroidota</taxon>
        <taxon>Flavobacteriia</taxon>
        <taxon>Flavobacteriales</taxon>
        <taxon>Weeksellaceae</taxon>
        <taxon>Elizabethkingia</taxon>
    </lineage>
</organism>
<dbReference type="AlphaFoldDB" id="A0A077EI34"/>
<evidence type="ECO:0008006" key="4">
    <source>
        <dbReference type="Google" id="ProtNLM"/>
    </source>
</evidence>
<sequence length="176" mass="20072">MVKQLMILASFLILFGCEANAQKLNITTIYSEPNRVTREVPETGGKHTYTTRKEVTERLNPMIVMTSKNVETLKFRIQGNISSGGLNINKIRKIRLEEAAQNGNSMTLRYYVEVKKIPGKESSDVVGYNYTKDEIYKIPNDVKIIKIELYENQMKDTSATTPKLIAEQTFDLFAKI</sequence>
<evidence type="ECO:0000313" key="2">
    <source>
        <dbReference type="EMBL" id="AIL45859.1"/>
    </source>
</evidence>
<feature type="signal peptide" evidence="1">
    <location>
        <begin position="1"/>
        <end position="21"/>
    </location>
</feature>
<dbReference type="EMBL" id="CP007547">
    <property type="protein sequence ID" value="AIL45859.1"/>
    <property type="molecule type" value="Genomic_DNA"/>
</dbReference>
<accession>A0A077EI34</accession>
<proteinExistence type="predicted"/>
<dbReference type="RefSeq" id="WP_228050526.1">
    <property type="nucleotide sequence ID" value="NZ_CP007547.1"/>
</dbReference>
<name>A0A077EI34_9FLAO</name>
<gene>
    <name evidence="2" type="ORF">BD94_2084</name>
</gene>
<dbReference type="eggNOG" id="ENOG502ZCBZ">
    <property type="taxonomic scope" value="Bacteria"/>
</dbReference>
<evidence type="ECO:0000256" key="1">
    <source>
        <dbReference type="SAM" id="SignalP"/>
    </source>
</evidence>